<feature type="binding site" evidence="4 6">
    <location>
        <position position="308"/>
    </location>
    <ligand>
        <name>substrate</name>
    </ligand>
</feature>
<dbReference type="NCBIfam" id="TIGR00492">
    <property type="entry name" value="alr"/>
    <property type="match status" value="1"/>
</dbReference>
<comment type="caution">
    <text evidence="8">The sequence shown here is derived from an EMBL/GenBank/DDBJ whole genome shotgun (WGS) entry which is preliminary data.</text>
</comment>
<dbReference type="GO" id="GO:0008784">
    <property type="term" value="F:alanine racemase activity"/>
    <property type="evidence" value="ECO:0007669"/>
    <property type="project" value="UniProtKB-UniRule"/>
</dbReference>
<evidence type="ECO:0000256" key="5">
    <source>
        <dbReference type="PIRSR" id="PIRSR600821-50"/>
    </source>
</evidence>
<dbReference type="PANTHER" id="PTHR30511">
    <property type="entry name" value="ALANINE RACEMASE"/>
    <property type="match status" value="1"/>
</dbReference>
<feature type="active site" description="Proton acceptor; specific for L-alanine" evidence="4">
    <location>
        <position position="260"/>
    </location>
</feature>
<comment type="similarity">
    <text evidence="4">Belongs to the alanine racemase family.</text>
</comment>
<dbReference type="GO" id="GO:0005829">
    <property type="term" value="C:cytosol"/>
    <property type="evidence" value="ECO:0007669"/>
    <property type="project" value="TreeGrafter"/>
</dbReference>
<dbReference type="PRINTS" id="PR00992">
    <property type="entry name" value="ALARACEMASE"/>
</dbReference>
<feature type="active site" description="Proton acceptor; specific for D-alanine" evidence="4">
    <location>
        <position position="36"/>
    </location>
</feature>
<sequence length="366" mass="38461">MTVPMREAHIDLAAVRDNLRVIARTVAPARTMAVVKAQGYGHGAVEVARAAVDAGADWLGVVDVAEALELRAAGIDAPILAWLHGQEADFAAAVRAGIDLGISTPEQLERAAAVDGLAQVHLKVDTGLSRNGFEESEFAAILGRVAELSAAGRIHVRGIFSHLANAGAEEDALQIARFEAALARAAEVGIVPELRHLAATAAALRVPASRFDLVRIGIGMYGLTPFDDEGAAALGLRPAMRLSAEITSVKRVPAGAGVSYGYTQRTSSETTLALVPAGYADGIPRHASSRAPVWINGSRYSICGRVAMDQFVVDVGDAPVAIGDRAVLFGDPSDGYPSADEWAERCGTINYEIVTRIGGRFTRTYS</sequence>
<gene>
    <name evidence="8" type="primary">alr</name>
    <name evidence="8" type="ORF">G3T37_07775</name>
</gene>
<dbReference type="GO" id="GO:0030632">
    <property type="term" value="P:D-alanine biosynthetic process"/>
    <property type="evidence" value="ECO:0007669"/>
    <property type="project" value="UniProtKB-UniRule"/>
</dbReference>
<proteinExistence type="inferred from homology"/>
<protein>
    <recommendedName>
        <fullName evidence="4">Alanine racemase</fullName>
        <ecNumber evidence="4">5.1.1.1</ecNumber>
    </recommendedName>
</protein>
<dbReference type="Gene3D" id="3.20.20.10">
    <property type="entry name" value="Alanine racemase"/>
    <property type="match status" value="1"/>
</dbReference>
<dbReference type="InterPro" id="IPR009006">
    <property type="entry name" value="Ala_racemase/Decarboxylase_C"/>
</dbReference>
<dbReference type="Pfam" id="PF00842">
    <property type="entry name" value="Ala_racemase_C"/>
    <property type="match status" value="1"/>
</dbReference>
<evidence type="ECO:0000256" key="6">
    <source>
        <dbReference type="PIRSR" id="PIRSR600821-52"/>
    </source>
</evidence>
<dbReference type="AlphaFoldDB" id="A0A7C9TQK5"/>
<dbReference type="InterPro" id="IPR000821">
    <property type="entry name" value="Ala_racemase"/>
</dbReference>
<dbReference type="Pfam" id="PF01168">
    <property type="entry name" value="Ala_racemase_N"/>
    <property type="match status" value="1"/>
</dbReference>
<feature type="modified residue" description="N6-(pyridoxal phosphate)lysine" evidence="4 5">
    <location>
        <position position="36"/>
    </location>
</feature>
<accession>A0A7C9TQK5</accession>
<dbReference type="GO" id="GO:0009252">
    <property type="term" value="P:peptidoglycan biosynthetic process"/>
    <property type="evidence" value="ECO:0007669"/>
    <property type="project" value="TreeGrafter"/>
</dbReference>
<comment type="catalytic activity">
    <reaction evidence="4">
        <text>L-alanine = D-alanine</text>
        <dbReference type="Rhea" id="RHEA:20249"/>
        <dbReference type="ChEBI" id="CHEBI:57416"/>
        <dbReference type="ChEBI" id="CHEBI:57972"/>
        <dbReference type="EC" id="5.1.1.1"/>
    </reaction>
</comment>
<dbReference type="UniPathway" id="UPA00042">
    <property type="reaction ID" value="UER00497"/>
</dbReference>
<dbReference type="FunFam" id="3.20.20.10:FF:000002">
    <property type="entry name" value="Alanine racemase"/>
    <property type="match status" value="1"/>
</dbReference>
<dbReference type="EC" id="5.1.1.1" evidence="4"/>
<keyword evidence="3 4" id="KW-0413">Isomerase</keyword>
<feature type="domain" description="Alanine racemase C-terminal" evidence="7">
    <location>
        <begin position="239"/>
        <end position="366"/>
    </location>
</feature>
<dbReference type="InterPro" id="IPR029066">
    <property type="entry name" value="PLP-binding_barrel"/>
</dbReference>
<keyword evidence="2 4" id="KW-0663">Pyridoxal phosphate</keyword>
<dbReference type="InterPro" id="IPR011079">
    <property type="entry name" value="Ala_racemase_C"/>
</dbReference>
<organism evidence="8 9">
    <name type="scientific">Galbitalea soli</name>
    <dbReference type="NCBI Taxonomy" id="1268042"/>
    <lineage>
        <taxon>Bacteria</taxon>
        <taxon>Bacillati</taxon>
        <taxon>Actinomycetota</taxon>
        <taxon>Actinomycetes</taxon>
        <taxon>Micrococcales</taxon>
        <taxon>Microbacteriaceae</taxon>
        <taxon>Galbitalea</taxon>
    </lineage>
</organism>
<name>A0A7C9TQK5_9MICO</name>
<dbReference type="EMBL" id="JAAGWZ010000002">
    <property type="protein sequence ID" value="NEM91255.1"/>
    <property type="molecule type" value="Genomic_DNA"/>
</dbReference>
<evidence type="ECO:0000256" key="3">
    <source>
        <dbReference type="ARBA" id="ARBA00023235"/>
    </source>
</evidence>
<dbReference type="InterPro" id="IPR001608">
    <property type="entry name" value="Ala_racemase_N"/>
</dbReference>
<comment type="function">
    <text evidence="4">Catalyzes the interconversion of L-alanine and D-alanine. May also act on other amino acids.</text>
</comment>
<comment type="cofactor">
    <cofactor evidence="1 4 5">
        <name>pyridoxal 5'-phosphate</name>
        <dbReference type="ChEBI" id="CHEBI:597326"/>
    </cofactor>
</comment>
<evidence type="ECO:0000256" key="2">
    <source>
        <dbReference type="ARBA" id="ARBA00022898"/>
    </source>
</evidence>
<evidence type="ECO:0000256" key="4">
    <source>
        <dbReference type="HAMAP-Rule" id="MF_01201"/>
    </source>
</evidence>
<dbReference type="SMART" id="SM01005">
    <property type="entry name" value="Ala_racemase_C"/>
    <property type="match status" value="1"/>
</dbReference>
<evidence type="ECO:0000313" key="9">
    <source>
        <dbReference type="Proteomes" id="UP000479756"/>
    </source>
</evidence>
<dbReference type="GO" id="GO:0030170">
    <property type="term" value="F:pyridoxal phosphate binding"/>
    <property type="evidence" value="ECO:0007669"/>
    <property type="project" value="UniProtKB-UniRule"/>
</dbReference>
<dbReference type="RefSeq" id="WP_163472933.1">
    <property type="nucleotide sequence ID" value="NZ_JAAGWZ010000002.1"/>
</dbReference>
<evidence type="ECO:0000256" key="1">
    <source>
        <dbReference type="ARBA" id="ARBA00001933"/>
    </source>
</evidence>
<dbReference type="HAMAP" id="MF_01201">
    <property type="entry name" value="Ala_racemase"/>
    <property type="match status" value="1"/>
</dbReference>
<dbReference type="SUPFAM" id="SSF51419">
    <property type="entry name" value="PLP-binding barrel"/>
    <property type="match status" value="1"/>
</dbReference>
<dbReference type="CDD" id="cd00430">
    <property type="entry name" value="PLPDE_III_AR"/>
    <property type="match status" value="1"/>
</dbReference>
<dbReference type="SUPFAM" id="SSF50621">
    <property type="entry name" value="Alanine racemase C-terminal domain-like"/>
    <property type="match status" value="1"/>
</dbReference>
<dbReference type="Gene3D" id="2.40.37.10">
    <property type="entry name" value="Lyase, Ornithine Decarboxylase, Chain A, domain 1"/>
    <property type="match status" value="1"/>
</dbReference>
<feature type="binding site" evidence="4 6">
    <location>
        <position position="130"/>
    </location>
    <ligand>
        <name>substrate</name>
    </ligand>
</feature>
<reference evidence="8 9" key="1">
    <citation type="journal article" date="2014" name="Int. J. Syst. Evol. Microbiol.">
        <title>Description of Galbitalea soli gen. nov., sp. nov., and Frondihabitans sucicola sp. nov.</title>
        <authorList>
            <person name="Kim S.J."/>
            <person name="Lim J.M."/>
            <person name="Ahn J.H."/>
            <person name="Weon H.Y."/>
            <person name="Hamada M."/>
            <person name="Suzuki K."/>
            <person name="Ahn T.Y."/>
            <person name="Kwon S.W."/>
        </authorList>
    </citation>
    <scope>NUCLEOTIDE SEQUENCE [LARGE SCALE GENOMIC DNA]</scope>
    <source>
        <strain evidence="8 9">NBRC 108727</strain>
    </source>
</reference>
<dbReference type="PANTHER" id="PTHR30511:SF0">
    <property type="entry name" value="ALANINE RACEMASE, CATABOLIC-RELATED"/>
    <property type="match status" value="1"/>
</dbReference>
<evidence type="ECO:0000259" key="7">
    <source>
        <dbReference type="SMART" id="SM01005"/>
    </source>
</evidence>
<evidence type="ECO:0000313" key="8">
    <source>
        <dbReference type="EMBL" id="NEM91255.1"/>
    </source>
</evidence>
<comment type="pathway">
    <text evidence="4">Amino-acid biosynthesis; D-alanine biosynthesis; D-alanine from L-alanine: step 1/1.</text>
</comment>
<dbReference type="Proteomes" id="UP000479756">
    <property type="component" value="Unassembled WGS sequence"/>
</dbReference>
<keyword evidence="9" id="KW-1185">Reference proteome</keyword>